<gene>
    <name evidence="5" type="ORF">ACFQE1_01690</name>
</gene>
<evidence type="ECO:0000313" key="6">
    <source>
        <dbReference type="Proteomes" id="UP001596328"/>
    </source>
</evidence>
<sequence length="366" mass="43092">MVDLPTRCVPKKNDEFLSEKQRVDYETHRRNFIEWLMVFGKSPDSIEGYSEDTVYKTAYRCGAFDRWVWNREDGYTMPLTHDHADAYLRDMAYDDYSGSHMANTKDSLKRYFKWRHHKFGEEKWEPELTISKDTNVQPPDFLSVDERKRIRQAALDYGAIPAYDNLSPEQRSRWKMYVSKRLRKPLEDVVPADWNQVNGWKYTSMVWTSLDTGLRPAEVGRARVSWVDVDNQMLRIPVEDSTKNADNWPVSISERTADALERWISERKTYALYDDTDALWLTREGNPYGTNSLRRLLHKLCDIAEIDIETRKMSWYTIRHSVGTYMTREEDLAAAKAQLRHKSVQTTTKYDAAPVEDRRDALDRMG</sequence>
<dbReference type="PANTHER" id="PTHR30349:SF41">
    <property type="entry name" value="INTEGRASE_RECOMBINASE PROTEIN MJ0367-RELATED"/>
    <property type="match status" value="1"/>
</dbReference>
<keyword evidence="1" id="KW-0229">DNA integration</keyword>
<comment type="caution">
    <text evidence="5">The sequence shown here is derived from an EMBL/GenBank/DDBJ whole genome shotgun (WGS) entry which is preliminary data.</text>
</comment>
<proteinExistence type="predicted"/>
<keyword evidence="3" id="KW-0233">DNA recombination</keyword>
<dbReference type="InterPro" id="IPR011010">
    <property type="entry name" value="DNA_brk_join_enz"/>
</dbReference>
<reference evidence="5 6" key="1">
    <citation type="journal article" date="2019" name="Int. J. Syst. Evol. Microbiol.">
        <title>The Global Catalogue of Microorganisms (GCM) 10K type strain sequencing project: providing services to taxonomists for standard genome sequencing and annotation.</title>
        <authorList>
            <consortium name="The Broad Institute Genomics Platform"/>
            <consortium name="The Broad Institute Genome Sequencing Center for Infectious Disease"/>
            <person name="Wu L."/>
            <person name="Ma J."/>
        </authorList>
    </citation>
    <scope>NUCLEOTIDE SEQUENCE [LARGE SCALE GENOMIC DNA]</scope>
    <source>
        <strain evidence="5 6">NBRC 111368</strain>
    </source>
</reference>
<accession>A0ABD5RV95</accession>
<keyword evidence="2" id="KW-0238">DNA-binding</keyword>
<dbReference type="AlphaFoldDB" id="A0ABD5RV95"/>
<dbReference type="Pfam" id="PF00589">
    <property type="entry name" value="Phage_integrase"/>
    <property type="match status" value="1"/>
</dbReference>
<dbReference type="GO" id="GO:0006310">
    <property type="term" value="P:DNA recombination"/>
    <property type="evidence" value="ECO:0007669"/>
    <property type="project" value="UniProtKB-KW"/>
</dbReference>
<evidence type="ECO:0000259" key="4">
    <source>
        <dbReference type="PROSITE" id="PS51898"/>
    </source>
</evidence>
<dbReference type="CDD" id="cd00397">
    <property type="entry name" value="DNA_BRE_C"/>
    <property type="match status" value="1"/>
</dbReference>
<dbReference type="Proteomes" id="UP001596328">
    <property type="component" value="Unassembled WGS sequence"/>
</dbReference>
<dbReference type="GO" id="GO:0015074">
    <property type="term" value="P:DNA integration"/>
    <property type="evidence" value="ECO:0007669"/>
    <property type="project" value="UniProtKB-KW"/>
</dbReference>
<dbReference type="PROSITE" id="PS51898">
    <property type="entry name" value="TYR_RECOMBINASE"/>
    <property type="match status" value="1"/>
</dbReference>
<feature type="domain" description="Tyr recombinase" evidence="4">
    <location>
        <begin position="137"/>
        <end position="363"/>
    </location>
</feature>
<keyword evidence="6" id="KW-1185">Reference proteome</keyword>
<dbReference type="GO" id="GO:0003677">
    <property type="term" value="F:DNA binding"/>
    <property type="evidence" value="ECO:0007669"/>
    <property type="project" value="UniProtKB-KW"/>
</dbReference>
<evidence type="ECO:0000256" key="1">
    <source>
        <dbReference type="ARBA" id="ARBA00022908"/>
    </source>
</evidence>
<dbReference type="SUPFAM" id="SSF56349">
    <property type="entry name" value="DNA breaking-rejoining enzymes"/>
    <property type="match status" value="1"/>
</dbReference>
<dbReference type="InterPro" id="IPR050090">
    <property type="entry name" value="Tyrosine_recombinase_XerCD"/>
</dbReference>
<evidence type="ECO:0000313" key="5">
    <source>
        <dbReference type="EMBL" id="MFC6723122.1"/>
    </source>
</evidence>
<evidence type="ECO:0000256" key="3">
    <source>
        <dbReference type="ARBA" id="ARBA00023172"/>
    </source>
</evidence>
<name>A0ABD5RV95_9EURY</name>
<organism evidence="5 6">
    <name type="scientific">Halobium palmae</name>
    <dbReference type="NCBI Taxonomy" id="1776492"/>
    <lineage>
        <taxon>Archaea</taxon>
        <taxon>Methanobacteriati</taxon>
        <taxon>Methanobacteriota</taxon>
        <taxon>Stenosarchaea group</taxon>
        <taxon>Halobacteria</taxon>
        <taxon>Halobacteriales</taxon>
        <taxon>Haloferacaceae</taxon>
        <taxon>Halobium</taxon>
    </lineage>
</organism>
<dbReference type="PANTHER" id="PTHR30349">
    <property type="entry name" value="PHAGE INTEGRASE-RELATED"/>
    <property type="match status" value="1"/>
</dbReference>
<dbReference type="InterPro" id="IPR002104">
    <property type="entry name" value="Integrase_catalytic"/>
</dbReference>
<dbReference type="Gene3D" id="1.10.443.10">
    <property type="entry name" value="Intergrase catalytic core"/>
    <property type="match status" value="1"/>
</dbReference>
<protein>
    <submittedName>
        <fullName evidence="5">Tyrosine-type recombinase/integrase</fullName>
    </submittedName>
</protein>
<dbReference type="EMBL" id="JBHSWU010000005">
    <property type="protein sequence ID" value="MFC6723122.1"/>
    <property type="molecule type" value="Genomic_DNA"/>
</dbReference>
<evidence type="ECO:0000256" key="2">
    <source>
        <dbReference type="ARBA" id="ARBA00023125"/>
    </source>
</evidence>
<dbReference type="InterPro" id="IPR013762">
    <property type="entry name" value="Integrase-like_cat_sf"/>
</dbReference>